<dbReference type="PRINTS" id="PR00080">
    <property type="entry name" value="SDRFAMILY"/>
</dbReference>
<dbReference type="InterPro" id="IPR002347">
    <property type="entry name" value="SDR_fam"/>
</dbReference>
<evidence type="ECO:0000256" key="2">
    <source>
        <dbReference type="ARBA" id="ARBA00023002"/>
    </source>
</evidence>
<name>A0A4U0R6L4_9RHOB</name>
<dbReference type="RefSeq" id="WP_136886810.1">
    <property type="nucleotide sequence ID" value="NZ_SUNI01000015.1"/>
</dbReference>
<dbReference type="Gene3D" id="3.40.50.720">
    <property type="entry name" value="NAD(P)-binding Rossmann-like Domain"/>
    <property type="match status" value="1"/>
</dbReference>
<dbReference type="EMBL" id="SUNI01000015">
    <property type="protein sequence ID" value="TJZ90599.1"/>
    <property type="molecule type" value="Genomic_DNA"/>
</dbReference>
<gene>
    <name evidence="3" type="ORF">FA743_14465</name>
</gene>
<dbReference type="GO" id="GO:0016491">
    <property type="term" value="F:oxidoreductase activity"/>
    <property type="evidence" value="ECO:0007669"/>
    <property type="project" value="UniProtKB-KW"/>
</dbReference>
<dbReference type="OrthoDB" id="9779623at2"/>
<organism evidence="3 4">
    <name type="scientific">Paracoccus gahaiensis</name>
    <dbReference type="NCBI Taxonomy" id="1706839"/>
    <lineage>
        <taxon>Bacteria</taxon>
        <taxon>Pseudomonadati</taxon>
        <taxon>Pseudomonadota</taxon>
        <taxon>Alphaproteobacteria</taxon>
        <taxon>Rhodobacterales</taxon>
        <taxon>Paracoccaceae</taxon>
        <taxon>Paracoccus</taxon>
    </lineage>
</organism>
<evidence type="ECO:0000313" key="4">
    <source>
        <dbReference type="Proteomes" id="UP000309747"/>
    </source>
</evidence>
<dbReference type="InterPro" id="IPR036291">
    <property type="entry name" value="NAD(P)-bd_dom_sf"/>
</dbReference>
<proteinExistence type="inferred from homology"/>
<keyword evidence="4" id="KW-1185">Reference proteome</keyword>
<evidence type="ECO:0000256" key="1">
    <source>
        <dbReference type="ARBA" id="ARBA00006484"/>
    </source>
</evidence>
<dbReference type="AlphaFoldDB" id="A0A4U0R6L4"/>
<dbReference type="PANTHER" id="PTHR43477:SF1">
    <property type="entry name" value="DIHYDROANTICAPSIN 7-DEHYDROGENASE"/>
    <property type="match status" value="1"/>
</dbReference>
<dbReference type="SUPFAM" id="SSF51735">
    <property type="entry name" value="NAD(P)-binding Rossmann-fold domains"/>
    <property type="match status" value="1"/>
</dbReference>
<sequence>MNQGRHAFVSGVSSGIGLSIAQTLLEGGWQVTGISRRAPEIAHPGLRHLPADLMDVDALSAALACVGPVDAIIHAAGVLRVGHLGQLDSENGRTMWQLHVVAAEQIINGLVGSMIDGGRVVLIGSRTAAGSAGKSQYAASKAAMVGMARSWAAELASRRICVNVVAPAATDTPMLRDPGRAGVQPKLPPMGRLVTPEEIAATVAFLLTDGARSITGQQIIVCGGSSL</sequence>
<dbReference type="CDD" id="cd05233">
    <property type="entry name" value="SDR_c"/>
    <property type="match status" value="1"/>
</dbReference>
<protein>
    <submittedName>
        <fullName evidence="3">SDR family oxidoreductase</fullName>
    </submittedName>
</protein>
<dbReference type="PRINTS" id="PR00081">
    <property type="entry name" value="GDHRDH"/>
</dbReference>
<dbReference type="PANTHER" id="PTHR43477">
    <property type="entry name" value="DIHYDROANTICAPSIN 7-DEHYDROGENASE"/>
    <property type="match status" value="1"/>
</dbReference>
<reference evidence="3 4" key="1">
    <citation type="submission" date="2019-04" db="EMBL/GenBank/DDBJ databases">
        <authorList>
            <person name="Li J."/>
        </authorList>
    </citation>
    <scope>NUCLEOTIDE SEQUENCE [LARGE SCALE GENOMIC DNA]</scope>
    <source>
        <strain evidence="3 4">KCTC 42687</strain>
    </source>
</reference>
<comment type="caution">
    <text evidence="3">The sequence shown here is derived from an EMBL/GenBank/DDBJ whole genome shotgun (WGS) entry which is preliminary data.</text>
</comment>
<evidence type="ECO:0000313" key="3">
    <source>
        <dbReference type="EMBL" id="TJZ90599.1"/>
    </source>
</evidence>
<comment type="similarity">
    <text evidence="1">Belongs to the short-chain dehydrogenases/reductases (SDR) family.</text>
</comment>
<dbReference type="Pfam" id="PF13561">
    <property type="entry name" value="adh_short_C2"/>
    <property type="match status" value="1"/>
</dbReference>
<accession>A0A4U0R6L4</accession>
<keyword evidence="2" id="KW-0560">Oxidoreductase</keyword>
<dbReference type="InterPro" id="IPR051122">
    <property type="entry name" value="SDR_DHRS6-like"/>
</dbReference>
<dbReference type="Proteomes" id="UP000309747">
    <property type="component" value="Unassembled WGS sequence"/>
</dbReference>